<reference evidence="1 2" key="1">
    <citation type="submission" date="2016-10" db="EMBL/GenBank/DDBJ databases">
        <authorList>
            <person name="de Groot N.N."/>
        </authorList>
    </citation>
    <scope>NUCLEOTIDE SEQUENCE [LARGE SCALE GENOMIC DNA]</scope>
    <source>
        <strain evidence="1 2">DSM 46701</strain>
    </source>
</reference>
<dbReference type="STRING" id="1173111.SAMN05444955_101235"/>
<dbReference type="AlphaFoldDB" id="A0A1H8AP64"/>
<proteinExistence type="predicted"/>
<sequence>MSVGPHYMPSFLEEFRSMKLEIMIRDLHKLNPDELIRIKQEIEELLNSDKE</sequence>
<dbReference type="RefSeq" id="WP_170839663.1">
    <property type="nucleotide sequence ID" value="NZ_FOCQ01000001.1"/>
</dbReference>
<accession>A0A1H8AP64</accession>
<evidence type="ECO:0000313" key="2">
    <source>
        <dbReference type="Proteomes" id="UP000199695"/>
    </source>
</evidence>
<organism evidence="1 2">
    <name type="scientific">Lihuaxuella thermophila</name>
    <dbReference type="NCBI Taxonomy" id="1173111"/>
    <lineage>
        <taxon>Bacteria</taxon>
        <taxon>Bacillati</taxon>
        <taxon>Bacillota</taxon>
        <taxon>Bacilli</taxon>
        <taxon>Bacillales</taxon>
        <taxon>Thermoactinomycetaceae</taxon>
        <taxon>Lihuaxuella</taxon>
    </lineage>
</organism>
<dbReference type="EMBL" id="FOCQ01000001">
    <property type="protein sequence ID" value="SEM71764.1"/>
    <property type="molecule type" value="Genomic_DNA"/>
</dbReference>
<evidence type="ECO:0000313" key="1">
    <source>
        <dbReference type="EMBL" id="SEM71764.1"/>
    </source>
</evidence>
<gene>
    <name evidence="1" type="ORF">SAMN05444955_101235</name>
</gene>
<keyword evidence="2" id="KW-1185">Reference proteome</keyword>
<protein>
    <submittedName>
        <fullName evidence="1">Uncharacterized protein</fullName>
    </submittedName>
</protein>
<dbReference type="Proteomes" id="UP000199695">
    <property type="component" value="Unassembled WGS sequence"/>
</dbReference>
<name>A0A1H8AP64_9BACL</name>